<keyword evidence="3" id="KW-1185">Reference proteome</keyword>
<feature type="signal peptide" evidence="1">
    <location>
        <begin position="1"/>
        <end position="20"/>
    </location>
</feature>
<dbReference type="OrthoDB" id="277629at2"/>
<evidence type="ECO:0000256" key="1">
    <source>
        <dbReference type="SAM" id="SignalP"/>
    </source>
</evidence>
<dbReference type="RefSeq" id="WP_091093640.1">
    <property type="nucleotide sequence ID" value="NZ_FNRD01000017.1"/>
</dbReference>
<dbReference type="EMBL" id="FNRD01000017">
    <property type="protein sequence ID" value="SEB05097.1"/>
    <property type="molecule type" value="Genomic_DNA"/>
</dbReference>
<protein>
    <recommendedName>
        <fullName evidence="4">Erythromycin esterase</fullName>
    </recommendedName>
</protein>
<gene>
    <name evidence="2" type="ORF">SAMN05443667_1175</name>
</gene>
<sequence length="398" mass="45597">MNKLSVISVLFFCVTTLVHAQKNKEPYKFIEDINTKVEIDTVPWKYQLAATNLATIGNYKKALEMWDKQGGSVPELSKKDSLNFMQFKPKDAKDYIINRAKKERLVIINEAHNNANHRVFTTSLLKGLYKNGYRFLGVEALDDTLINKRKFPIMDGGSLYIQESQYANLLKEALDLGFTLFNYEYKYVKGKTAKDREMEQAQNIAKMMKGNPKAKFLIHCGYDHLNEGTPGIKSWEKAMAARVTEMTGINPFTIDQTTSSERGNAAWNNSYIKLANSKTSVIMVNSKDQTFNGGIDDARADCRIIHPVTVYENGRPSWLTLDGKRKVYTIKKDSITEFPVLALAYRINEFENDGIPADVIEIENKEQVANMILHKGMYRIIIKNRHYETILDYQKQIK</sequence>
<keyword evidence="1" id="KW-0732">Signal</keyword>
<evidence type="ECO:0000313" key="2">
    <source>
        <dbReference type="EMBL" id="SEB05097.1"/>
    </source>
</evidence>
<proteinExistence type="predicted"/>
<feature type="chain" id="PRO_5011485078" description="Erythromycin esterase" evidence="1">
    <location>
        <begin position="21"/>
        <end position="398"/>
    </location>
</feature>
<evidence type="ECO:0000313" key="3">
    <source>
        <dbReference type="Proteomes" id="UP000198951"/>
    </source>
</evidence>
<organism evidence="2 3">
    <name type="scientific">Flavobacterium gillisiae</name>
    <dbReference type="NCBI Taxonomy" id="150146"/>
    <lineage>
        <taxon>Bacteria</taxon>
        <taxon>Pseudomonadati</taxon>
        <taxon>Bacteroidota</taxon>
        <taxon>Flavobacteriia</taxon>
        <taxon>Flavobacteriales</taxon>
        <taxon>Flavobacteriaceae</taxon>
        <taxon>Flavobacterium</taxon>
    </lineage>
</organism>
<name>A0A1H4G6M8_9FLAO</name>
<evidence type="ECO:0008006" key="4">
    <source>
        <dbReference type="Google" id="ProtNLM"/>
    </source>
</evidence>
<accession>A0A1H4G6M8</accession>
<reference evidence="3" key="1">
    <citation type="submission" date="2016-10" db="EMBL/GenBank/DDBJ databases">
        <authorList>
            <person name="Varghese N."/>
            <person name="Submissions S."/>
        </authorList>
    </citation>
    <scope>NUCLEOTIDE SEQUENCE [LARGE SCALE GENOMIC DNA]</scope>
    <source>
        <strain evidence="3">DSM 22376</strain>
    </source>
</reference>
<dbReference type="AlphaFoldDB" id="A0A1H4G6M8"/>
<dbReference type="Proteomes" id="UP000198951">
    <property type="component" value="Unassembled WGS sequence"/>
</dbReference>
<dbReference type="STRING" id="150146.SAMN05443667_1175"/>